<dbReference type="SMART" id="SM01340">
    <property type="entry name" value="DNA_mis_repair"/>
    <property type="match status" value="1"/>
</dbReference>
<dbReference type="GO" id="GO:0032389">
    <property type="term" value="C:MutLalpha complex"/>
    <property type="evidence" value="ECO:0007669"/>
    <property type="project" value="TreeGrafter"/>
</dbReference>
<dbReference type="InterPro" id="IPR013507">
    <property type="entry name" value="DNA_mismatch_S5_2-like"/>
</dbReference>
<gene>
    <name evidence="3" type="ORF">FNK824_LOCUS37394</name>
</gene>
<evidence type="ECO:0000313" key="4">
    <source>
        <dbReference type="Proteomes" id="UP000663874"/>
    </source>
</evidence>
<dbReference type="GO" id="GO:0030983">
    <property type="term" value="F:mismatched DNA binding"/>
    <property type="evidence" value="ECO:0007669"/>
    <property type="project" value="InterPro"/>
</dbReference>
<dbReference type="InterPro" id="IPR038973">
    <property type="entry name" value="MutL/Mlh/Pms-like"/>
</dbReference>
<dbReference type="EMBL" id="CAJOBE010018886">
    <property type="protein sequence ID" value="CAF4224206.1"/>
    <property type="molecule type" value="Genomic_DNA"/>
</dbReference>
<name>A0A820D279_9BILA</name>
<evidence type="ECO:0000313" key="3">
    <source>
        <dbReference type="EMBL" id="CAF4224206.1"/>
    </source>
</evidence>
<dbReference type="InterPro" id="IPR020568">
    <property type="entry name" value="Ribosomal_Su5_D2-typ_SF"/>
</dbReference>
<dbReference type="GO" id="GO:0016887">
    <property type="term" value="F:ATP hydrolysis activity"/>
    <property type="evidence" value="ECO:0007669"/>
    <property type="project" value="InterPro"/>
</dbReference>
<dbReference type="GO" id="GO:0005524">
    <property type="term" value="F:ATP binding"/>
    <property type="evidence" value="ECO:0007669"/>
    <property type="project" value="InterPro"/>
</dbReference>
<dbReference type="SUPFAM" id="SSF54211">
    <property type="entry name" value="Ribosomal protein S5 domain 2-like"/>
    <property type="match status" value="1"/>
</dbReference>
<dbReference type="Pfam" id="PF01119">
    <property type="entry name" value="DNA_mis_repair"/>
    <property type="match status" value="1"/>
</dbReference>
<organism evidence="3 4">
    <name type="scientific">Rotaria sordida</name>
    <dbReference type="NCBI Taxonomy" id="392033"/>
    <lineage>
        <taxon>Eukaryota</taxon>
        <taxon>Metazoa</taxon>
        <taxon>Spiralia</taxon>
        <taxon>Gnathifera</taxon>
        <taxon>Rotifera</taxon>
        <taxon>Eurotatoria</taxon>
        <taxon>Bdelloidea</taxon>
        <taxon>Philodinida</taxon>
        <taxon>Philodinidae</taxon>
        <taxon>Rotaria</taxon>
    </lineage>
</organism>
<proteinExistence type="predicted"/>
<sequence>FDGYISRPQHGSGRSSTDRQYLYVNNRPIDCAPLLRTINDIYRQFNPNQYPLIVLSIEVVDRSTVDINCTPDKRTIFIEHLSNMCDQIRNILNKLFETSSNVYVVSHKRQQESTENNDIPTPPIKQIKIERFVKKSSQSSDIPILTTSNPLSKFSGPFNVIRSEKSSSSSSNLSTQDRTLFTFESHSIAKTSPSNIPNNDEDADEDDPRVTTLVHGTPSKKDFLDKIKQLKQNDKTEEDGEEDEIEIPISTDHDLQMYTSTPFIKEKPELIEQSESIVSIHCIFFLFN</sequence>
<feature type="domain" description="DNA mismatch repair protein S5" evidence="2">
    <location>
        <begin position="1"/>
        <end position="97"/>
    </location>
</feature>
<protein>
    <recommendedName>
        <fullName evidence="2">DNA mismatch repair protein S5 domain-containing protein</fullName>
    </recommendedName>
</protein>
<reference evidence="3" key="1">
    <citation type="submission" date="2021-02" db="EMBL/GenBank/DDBJ databases">
        <authorList>
            <person name="Nowell W R."/>
        </authorList>
    </citation>
    <scope>NUCLEOTIDE SEQUENCE</scope>
</reference>
<dbReference type="GO" id="GO:0006298">
    <property type="term" value="P:mismatch repair"/>
    <property type="evidence" value="ECO:0007669"/>
    <property type="project" value="InterPro"/>
</dbReference>
<accession>A0A820D279</accession>
<dbReference type="Proteomes" id="UP000663874">
    <property type="component" value="Unassembled WGS sequence"/>
</dbReference>
<dbReference type="PANTHER" id="PTHR10073">
    <property type="entry name" value="DNA MISMATCH REPAIR PROTEIN MLH, PMS, MUTL"/>
    <property type="match status" value="1"/>
</dbReference>
<evidence type="ECO:0000256" key="1">
    <source>
        <dbReference type="SAM" id="MobiDB-lite"/>
    </source>
</evidence>
<evidence type="ECO:0000259" key="2">
    <source>
        <dbReference type="SMART" id="SM01340"/>
    </source>
</evidence>
<dbReference type="AlphaFoldDB" id="A0A820D279"/>
<dbReference type="Gene3D" id="3.30.230.10">
    <property type="match status" value="1"/>
</dbReference>
<dbReference type="PANTHER" id="PTHR10073:SF52">
    <property type="entry name" value="MISMATCH REPAIR ENDONUCLEASE PMS2"/>
    <property type="match status" value="1"/>
</dbReference>
<dbReference type="InterPro" id="IPR014721">
    <property type="entry name" value="Ribsml_uS5_D2-typ_fold_subgr"/>
</dbReference>
<feature type="region of interest" description="Disordered" evidence="1">
    <location>
        <begin position="188"/>
        <end position="209"/>
    </location>
</feature>
<dbReference type="GO" id="GO:0140664">
    <property type="term" value="F:ATP-dependent DNA damage sensor activity"/>
    <property type="evidence" value="ECO:0007669"/>
    <property type="project" value="InterPro"/>
</dbReference>
<feature type="non-terminal residue" evidence="3">
    <location>
        <position position="1"/>
    </location>
</feature>
<comment type="caution">
    <text evidence="3">The sequence shown here is derived from an EMBL/GenBank/DDBJ whole genome shotgun (WGS) entry which is preliminary data.</text>
</comment>